<keyword evidence="3" id="KW-0804">Transcription</keyword>
<evidence type="ECO:0000313" key="5">
    <source>
        <dbReference type="EMBL" id="SKD07610.1"/>
    </source>
</evidence>
<feature type="domain" description="HTH araC/xylS-type" evidence="4">
    <location>
        <begin position="14"/>
        <end position="111"/>
    </location>
</feature>
<dbReference type="AlphaFoldDB" id="A0A1T5P4E1"/>
<dbReference type="Pfam" id="PF12833">
    <property type="entry name" value="HTH_18"/>
    <property type="match status" value="1"/>
</dbReference>
<name>A0A1T5P4E1_9BACT</name>
<evidence type="ECO:0000259" key="4">
    <source>
        <dbReference type="PROSITE" id="PS01124"/>
    </source>
</evidence>
<dbReference type="Gene3D" id="1.10.10.60">
    <property type="entry name" value="Homeodomain-like"/>
    <property type="match status" value="1"/>
</dbReference>
<dbReference type="PANTHER" id="PTHR43280:SF11">
    <property type="entry name" value="RCS-SPECIFIC HTH-TYPE TRANSCRIPTIONAL ACTIVATOR RCLR"/>
    <property type="match status" value="1"/>
</dbReference>
<keyword evidence="6" id="KW-1185">Reference proteome</keyword>
<evidence type="ECO:0000256" key="2">
    <source>
        <dbReference type="ARBA" id="ARBA00023125"/>
    </source>
</evidence>
<reference evidence="5 6" key="1">
    <citation type="submission" date="2017-02" db="EMBL/GenBank/DDBJ databases">
        <authorList>
            <person name="Peterson S.W."/>
        </authorList>
    </citation>
    <scope>NUCLEOTIDE SEQUENCE [LARGE SCALE GENOMIC DNA]</scope>
    <source>
        <strain evidence="5 6">DSM 18108</strain>
    </source>
</reference>
<keyword evidence="1" id="KW-0805">Transcription regulation</keyword>
<evidence type="ECO:0000256" key="3">
    <source>
        <dbReference type="ARBA" id="ARBA00023163"/>
    </source>
</evidence>
<sequence length="306" mass="35359">MKTSTFNHWEKKIQQAIALSHDDPQGDRGLKEVAALISESVDNFSHKFAEMYGMSYIHFTKIRRLEAGAGYLRHSDYSVGTISELCGYTQSSFNKAFREFFHEAPISFRNRLYLVNEKNTLARTKIASNPHDDPQHVIFTPDRTEDIKLQDYMLYYNILPRNSDPVRTMVDYLGNYQKQLYAIKTSLELPGAMIITGTLDIVPVTDYSRMLMYVGIMIPMHNEYDKAHNQVRSSFQEPFSLFTKRVPAGNYKKLPVPMNFAAAGLPMYEFINNSCRSGYFKMSGNHFFISLTGENESEIYIPWQKR</sequence>
<dbReference type="EMBL" id="FUZZ01000003">
    <property type="protein sequence ID" value="SKD07610.1"/>
    <property type="molecule type" value="Genomic_DNA"/>
</dbReference>
<dbReference type="InterPro" id="IPR009057">
    <property type="entry name" value="Homeodomain-like_sf"/>
</dbReference>
<accession>A0A1T5P4E1</accession>
<organism evidence="5 6">
    <name type="scientific">Chitinophaga ginsengisegetis</name>
    <dbReference type="NCBI Taxonomy" id="393003"/>
    <lineage>
        <taxon>Bacteria</taxon>
        <taxon>Pseudomonadati</taxon>
        <taxon>Bacteroidota</taxon>
        <taxon>Chitinophagia</taxon>
        <taxon>Chitinophagales</taxon>
        <taxon>Chitinophagaceae</taxon>
        <taxon>Chitinophaga</taxon>
    </lineage>
</organism>
<dbReference type="GO" id="GO:0043565">
    <property type="term" value="F:sequence-specific DNA binding"/>
    <property type="evidence" value="ECO:0007669"/>
    <property type="project" value="InterPro"/>
</dbReference>
<gene>
    <name evidence="5" type="ORF">SAMN05660461_3724</name>
</gene>
<evidence type="ECO:0000256" key="1">
    <source>
        <dbReference type="ARBA" id="ARBA00023015"/>
    </source>
</evidence>
<proteinExistence type="predicted"/>
<dbReference type="InterPro" id="IPR018060">
    <property type="entry name" value="HTH_AraC"/>
</dbReference>
<dbReference type="PROSITE" id="PS01124">
    <property type="entry name" value="HTH_ARAC_FAMILY_2"/>
    <property type="match status" value="1"/>
</dbReference>
<dbReference type="Proteomes" id="UP000190166">
    <property type="component" value="Unassembled WGS sequence"/>
</dbReference>
<dbReference type="GO" id="GO:0003700">
    <property type="term" value="F:DNA-binding transcription factor activity"/>
    <property type="evidence" value="ECO:0007669"/>
    <property type="project" value="InterPro"/>
</dbReference>
<dbReference type="RefSeq" id="WP_079471022.1">
    <property type="nucleotide sequence ID" value="NZ_FUZZ01000003.1"/>
</dbReference>
<dbReference type="SUPFAM" id="SSF46689">
    <property type="entry name" value="Homeodomain-like"/>
    <property type="match status" value="1"/>
</dbReference>
<dbReference type="PANTHER" id="PTHR43280">
    <property type="entry name" value="ARAC-FAMILY TRANSCRIPTIONAL REGULATOR"/>
    <property type="match status" value="1"/>
</dbReference>
<dbReference type="STRING" id="393003.SAMN05660461_3724"/>
<protein>
    <submittedName>
        <fullName evidence="5">AraC-type DNA-binding protein</fullName>
    </submittedName>
</protein>
<dbReference type="SMART" id="SM00342">
    <property type="entry name" value="HTH_ARAC"/>
    <property type="match status" value="1"/>
</dbReference>
<evidence type="ECO:0000313" key="6">
    <source>
        <dbReference type="Proteomes" id="UP000190166"/>
    </source>
</evidence>
<keyword evidence="2 5" id="KW-0238">DNA-binding</keyword>